<reference evidence="2" key="1">
    <citation type="submission" date="2020-08" db="EMBL/GenBank/DDBJ databases">
        <title>Multicomponent nature underlies the extraordinary mechanical properties of spider dragline silk.</title>
        <authorList>
            <person name="Kono N."/>
            <person name="Nakamura H."/>
            <person name="Mori M."/>
            <person name="Yoshida Y."/>
            <person name="Ohtoshi R."/>
            <person name="Malay A.D."/>
            <person name="Moran D.A.P."/>
            <person name="Tomita M."/>
            <person name="Numata K."/>
            <person name="Arakawa K."/>
        </authorList>
    </citation>
    <scope>NUCLEOTIDE SEQUENCE</scope>
</reference>
<evidence type="ECO:0000256" key="1">
    <source>
        <dbReference type="SAM" id="MobiDB-lite"/>
    </source>
</evidence>
<feature type="region of interest" description="Disordered" evidence="1">
    <location>
        <begin position="113"/>
        <end position="136"/>
    </location>
</feature>
<dbReference type="Proteomes" id="UP000887159">
    <property type="component" value="Unassembled WGS sequence"/>
</dbReference>
<evidence type="ECO:0000313" key="3">
    <source>
        <dbReference type="Proteomes" id="UP000887159"/>
    </source>
</evidence>
<evidence type="ECO:0000313" key="2">
    <source>
        <dbReference type="EMBL" id="GFY24810.1"/>
    </source>
</evidence>
<dbReference type="AlphaFoldDB" id="A0A8X7BA61"/>
<protein>
    <submittedName>
        <fullName evidence="2">Uncharacterized protein</fullName>
    </submittedName>
</protein>
<comment type="caution">
    <text evidence="2">The sequence shown here is derived from an EMBL/GenBank/DDBJ whole genome shotgun (WGS) entry which is preliminary data.</text>
</comment>
<name>A0A8X7BA61_TRICX</name>
<organism evidence="2 3">
    <name type="scientific">Trichonephila clavipes</name>
    <name type="common">Golden silk orbweaver</name>
    <name type="synonym">Nephila clavipes</name>
    <dbReference type="NCBI Taxonomy" id="2585209"/>
    <lineage>
        <taxon>Eukaryota</taxon>
        <taxon>Metazoa</taxon>
        <taxon>Ecdysozoa</taxon>
        <taxon>Arthropoda</taxon>
        <taxon>Chelicerata</taxon>
        <taxon>Arachnida</taxon>
        <taxon>Araneae</taxon>
        <taxon>Araneomorphae</taxon>
        <taxon>Entelegynae</taxon>
        <taxon>Araneoidea</taxon>
        <taxon>Nephilidae</taxon>
        <taxon>Trichonephila</taxon>
    </lineage>
</organism>
<proteinExistence type="predicted"/>
<gene>
    <name evidence="2" type="ORF">TNCV_2690011</name>
</gene>
<sequence>MATGSYLTPIYSRSQSEVLGDHHKYFEVKSGWRQFQHYHVESCSKQRRPCSQPFVQLVATCIEKGIVCRSMKKPIEHVAPKRDKYQWGRRVDTDIVVWEILSEGEIMALDHNKTERDQDESEELTPITLTEKLKCD</sequence>
<dbReference type="EMBL" id="BMAU01021370">
    <property type="protein sequence ID" value="GFY24810.1"/>
    <property type="molecule type" value="Genomic_DNA"/>
</dbReference>
<accession>A0A8X7BA61</accession>
<keyword evidence="3" id="KW-1185">Reference proteome</keyword>